<feature type="compositionally biased region" description="Basic and acidic residues" evidence="1">
    <location>
        <begin position="295"/>
        <end position="305"/>
    </location>
</feature>
<keyword evidence="3" id="KW-1185">Reference proteome</keyword>
<feature type="region of interest" description="Disordered" evidence="1">
    <location>
        <begin position="1"/>
        <end position="251"/>
    </location>
</feature>
<feature type="compositionally biased region" description="Polar residues" evidence="1">
    <location>
        <begin position="90"/>
        <end position="105"/>
    </location>
</feature>
<dbReference type="EMBL" id="CAWUHC010000102">
    <property type="protein sequence ID" value="CAK7232261.1"/>
    <property type="molecule type" value="Genomic_DNA"/>
</dbReference>
<feature type="region of interest" description="Disordered" evidence="1">
    <location>
        <begin position="623"/>
        <end position="653"/>
    </location>
</feature>
<feature type="region of interest" description="Disordered" evidence="1">
    <location>
        <begin position="292"/>
        <end position="447"/>
    </location>
</feature>
<feature type="compositionally biased region" description="Polar residues" evidence="1">
    <location>
        <begin position="382"/>
        <end position="397"/>
    </location>
</feature>
<evidence type="ECO:0000313" key="2">
    <source>
        <dbReference type="EMBL" id="CAK7232261.1"/>
    </source>
</evidence>
<feature type="compositionally biased region" description="Low complexity" evidence="1">
    <location>
        <begin position="119"/>
        <end position="147"/>
    </location>
</feature>
<feature type="compositionally biased region" description="Low complexity" evidence="1">
    <location>
        <begin position="306"/>
        <end position="319"/>
    </location>
</feature>
<name>A0ABP0CLJ1_9PEZI</name>
<gene>
    <name evidence="2" type="ORF">SBRCBS47491_008208</name>
</gene>
<comment type="caution">
    <text evidence="2">The sequence shown here is derived from an EMBL/GenBank/DDBJ whole genome shotgun (WGS) entry which is preliminary data.</text>
</comment>
<accession>A0ABP0CLJ1</accession>
<proteinExistence type="predicted"/>
<dbReference type="Proteomes" id="UP001642406">
    <property type="component" value="Unassembled WGS sequence"/>
</dbReference>
<protein>
    <submittedName>
        <fullName evidence="2">Uncharacterized protein</fullName>
    </submittedName>
</protein>
<evidence type="ECO:0000256" key="1">
    <source>
        <dbReference type="SAM" id="MobiDB-lite"/>
    </source>
</evidence>
<reference evidence="2 3" key="1">
    <citation type="submission" date="2024-01" db="EMBL/GenBank/DDBJ databases">
        <authorList>
            <person name="Allen C."/>
            <person name="Tagirdzhanova G."/>
        </authorList>
    </citation>
    <scope>NUCLEOTIDE SEQUENCE [LARGE SCALE GENOMIC DNA]</scope>
</reference>
<evidence type="ECO:0000313" key="3">
    <source>
        <dbReference type="Proteomes" id="UP001642406"/>
    </source>
</evidence>
<organism evidence="2 3">
    <name type="scientific">Sporothrix bragantina</name>
    <dbReference type="NCBI Taxonomy" id="671064"/>
    <lineage>
        <taxon>Eukaryota</taxon>
        <taxon>Fungi</taxon>
        <taxon>Dikarya</taxon>
        <taxon>Ascomycota</taxon>
        <taxon>Pezizomycotina</taxon>
        <taxon>Sordariomycetes</taxon>
        <taxon>Sordariomycetidae</taxon>
        <taxon>Ophiostomatales</taxon>
        <taxon>Ophiostomataceae</taxon>
        <taxon>Sporothrix</taxon>
    </lineage>
</organism>
<sequence length="653" mass="71882">MMPAKERKLLASVQAQTSQAQPKPAQRRIPPSSSTSSSRPQTSRSAVPPRPLTSSRPLPPLPAGATSSTSASATRPLSAATNMRRERQARLTQTNISSSQTSPATWTAPGVSSRPSVRSNASTGATSDSSSVLSTNTSHSSNNGNNVCPPPGPLSSRPPLQLASFAQRVANGQFDPSPNLPPPITAPADLLSKEQVLPPRRFHIDGQTYDDPLAASQRQQAEEQRPSSSDSTNRRIGPWTANETGHHTDGENEIDLHQYVSVVYQPRPQRACLSLDCNGDCRECTPIMLSYRVPEQQKPKEKETQKQQQQQQQRRQQPVVRPPPPPQQQHPVTRPPQQRKSRRQSSQARQPKLWVPHISSPLRQAHPSSPYETLPPSPEIQRPSSPRPNSENISPMSVSPLDPPSQSPLRDETMSPVSFIMPFSSSDPKHVTETASSNTSHTTAYETDDPAITKALCEAEKENGEPLLPWDVETIKASMERRPKAKRRVQQPQQPQQPINKPKVKTMPFVAWHKDPDANRAASESSTTALAFLLKTLSSMPQDAQQSIGIVGIGSVGQKHPQPSPPATATLFDAIEFPSAQRAAIYEDDGFGDYTDSWPEGSYYFGNMDPVPEQPRHIIRQTLSKTSRYDQLSRPSQAQQSVESRKARHPHQR</sequence>
<feature type="compositionally biased region" description="Low complexity" evidence="1">
    <location>
        <begin position="63"/>
        <end position="81"/>
    </location>
</feature>
<feature type="compositionally biased region" description="Low complexity" evidence="1">
    <location>
        <begin position="27"/>
        <end position="45"/>
    </location>
</feature>
<feature type="compositionally biased region" description="Polar residues" evidence="1">
    <location>
        <begin position="433"/>
        <end position="445"/>
    </location>
</feature>
<feature type="compositionally biased region" description="Polar residues" evidence="1">
    <location>
        <begin position="623"/>
        <end position="642"/>
    </location>
</feature>